<dbReference type="AlphaFoldDB" id="A0A4Q5MYA9"/>
<feature type="transmembrane region" description="Helical" evidence="1">
    <location>
        <begin position="47"/>
        <end position="64"/>
    </location>
</feature>
<sequence>MDTATSVGPTAAAPARGRSARSVVRRSWVLVLALVVVVVAWRIAVTALYVSGLALTVVGVLVVLRGRRNWAVGASAVVVVLGLGGPWLGVRLAYRPVGVAVSGSVESYSEYLTSVGDVTLLTHRDSVLAVGDSGATAWQTDVPDLSGVWPLTDGRLLVRADGELVAIAGDAEGERGWSRPLVAGEDTLVAVSADVVVQRSCVKAEGAVASCTWAGVDLADGAGLWEVEGAWAPGWPVRSGRPSTSVSIVHSLETSLFTVRGERGEIDVHDADTGQTVQVLRGPDVSPVLVGDAALVFRTGGTCSVELVRTAGSQWTSEYPCALWDEPEYDFSWGGSRVGDAYWGEPIEGRGTLVVDLGDGTVRNEGASYERDIYPFGFEDREPVEVLGAGLDVQVRSDGLVGRDPVDGTARWEVGVPGANIRSVQAAGGVVVMTRYQRPLLLHEWFAPEDPRTVVVEVLDAVSGERRAVVRTADMLGGPVLVGDRVLLEVADVSGERTMRLIGR</sequence>
<keyword evidence="1" id="KW-0472">Membrane</keyword>
<feature type="transmembrane region" description="Helical" evidence="1">
    <location>
        <begin position="23"/>
        <end position="41"/>
    </location>
</feature>
<gene>
    <name evidence="2" type="ORF">EUA98_12855</name>
</gene>
<keyword evidence="1" id="KW-0812">Transmembrane</keyword>
<keyword evidence="1" id="KW-1133">Transmembrane helix</keyword>
<dbReference type="Proteomes" id="UP000293764">
    <property type="component" value="Unassembled WGS sequence"/>
</dbReference>
<protein>
    <submittedName>
        <fullName evidence="2">Uncharacterized protein</fullName>
    </submittedName>
</protein>
<name>A0A4Q5MYA9_9MICO</name>
<evidence type="ECO:0000313" key="2">
    <source>
        <dbReference type="EMBL" id="RYV50626.1"/>
    </source>
</evidence>
<dbReference type="RefSeq" id="WP_130103088.1">
    <property type="nucleotide sequence ID" value="NZ_SDWW01000030.1"/>
</dbReference>
<dbReference type="EMBL" id="SDWW01000030">
    <property type="protein sequence ID" value="RYV50626.1"/>
    <property type="molecule type" value="Genomic_DNA"/>
</dbReference>
<dbReference type="OrthoDB" id="3760580at2"/>
<accession>A0A4Q5MYA9</accession>
<evidence type="ECO:0000256" key="1">
    <source>
        <dbReference type="SAM" id="Phobius"/>
    </source>
</evidence>
<keyword evidence="3" id="KW-1185">Reference proteome</keyword>
<proteinExistence type="predicted"/>
<evidence type="ECO:0000313" key="3">
    <source>
        <dbReference type="Proteomes" id="UP000293764"/>
    </source>
</evidence>
<comment type="caution">
    <text evidence="2">The sequence shown here is derived from an EMBL/GenBank/DDBJ whole genome shotgun (WGS) entry which is preliminary data.</text>
</comment>
<organism evidence="2 3">
    <name type="scientific">Pengzhenrongella frigida</name>
    <dbReference type="NCBI Taxonomy" id="1259133"/>
    <lineage>
        <taxon>Bacteria</taxon>
        <taxon>Bacillati</taxon>
        <taxon>Actinomycetota</taxon>
        <taxon>Actinomycetes</taxon>
        <taxon>Micrococcales</taxon>
        <taxon>Pengzhenrongella</taxon>
    </lineage>
</organism>
<reference evidence="2 3" key="1">
    <citation type="submission" date="2019-01" db="EMBL/GenBank/DDBJ databases">
        <title>Novel species of Cellulomonas.</title>
        <authorList>
            <person name="Liu Q."/>
            <person name="Xin Y.-H."/>
        </authorList>
    </citation>
    <scope>NUCLEOTIDE SEQUENCE [LARGE SCALE GENOMIC DNA]</scope>
    <source>
        <strain evidence="2 3">HLT2-17</strain>
    </source>
</reference>
<feature type="transmembrane region" description="Helical" evidence="1">
    <location>
        <begin position="71"/>
        <end position="90"/>
    </location>
</feature>